<dbReference type="Pfam" id="PF09925">
    <property type="entry name" value="DUF2157"/>
    <property type="match status" value="1"/>
</dbReference>
<dbReference type="RefSeq" id="WP_012176091.1">
    <property type="nucleotide sequence ID" value="NC_009943.1"/>
</dbReference>
<name>A8ZXA1_DESOH</name>
<evidence type="ECO:0000256" key="1">
    <source>
        <dbReference type="SAM" id="Phobius"/>
    </source>
</evidence>
<dbReference type="HOGENOM" id="CLU_773539_0_0_7"/>
<proteinExistence type="predicted"/>
<keyword evidence="1" id="KW-0472">Membrane</keyword>
<dbReference type="STRING" id="96561.Dole_2677"/>
<dbReference type="EMBL" id="CP000859">
    <property type="protein sequence ID" value="ABW68480.1"/>
    <property type="molecule type" value="Genomic_DNA"/>
</dbReference>
<dbReference type="OrthoDB" id="1120077at2"/>
<gene>
    <name evidence="3" type="ordered locus">Dole_2677</name>
</gene>
<feature type="transmembrane region" description="Helical" evidence="1">
    <location>
        <begin position="162"/>
        <end position="182"/>
    </location>
</feature>
<dbReference type="Proteomes" id="UP000008561">
    <property type="component" value="Chromosome"/>
</dbReference>
<feature type="transmembrane region" description="Helical" evidence="1">
    <location>
        <begin position="133"/>
        <end position="156"/>
    </location>
</feature>
<sequence length="358" mass="40500">MGKLSKTEAQKRADRIAGFQEELVLLEKEQVLCLAPDQKAAVDAYHKGLLETFTAGFDIDTSRREKQFSLGMRIASFLGALALAASVFFLFYQFWGRFSTPVQVIILTAAPLVTLALTYTASVREPSGYFSKIFGLVCVACFVLNLIMLGQIFNIVPSENAFLVWALFAFLLAYATDARLLLAAGIISLACFLSARTGTWSGCYWIYFGTRPENFFPVALFLFVIPFFVSHKSYSGFGLIYRVFAMLLFFLPVLVLANWASVSYINIDGKFVEYFYQAVGFVVSALAIWLGLQKNWSDVVNTGTVFFVIFLYTKIFDWWWDWMPKYIFFFVVALTAILALLIFKRLRSDEPRAKEVAS</sequence>
<feature type="transmembrane region" description="Helical" evidence="1">
    <location>
        <begin position="299"/>
        <end position="320"/>
    </location>
</feature>
<feature type="transmembrane region" description="Helical" evidence="1">
    <location>
        <begin position="326"/>
        <end position="343"/>
    </location>
</feature>
<protein>
    <recommendedName>
        <fullName evidence="2">DUF2157 domain-containing protein</fullName>
    </recommendedName>
</protein>
<accession>A8ZXA1</accession>
<dbReference type="AlphaFoldDB" id="A8ZXA1"/>
<feature type="transmembrane region" description="Helical" evidence="1">
    <location>
        <begin position="101"/>
        <end position="121"/>
    </location>
</feature>
<feature type="transmembrane region" description="Helical" evidence="1">
    <location>
        <begin position="274"/>
        <end position="292"/>
    </location>
</feature>
<keyword evidence="1" id="KW-1133">Transmembrane helix</keyword>
<evidence type="ECO:0000259" key="2">
    <source>
        <dbReference type="Pfam" id="PF09925"/>
    </source>
</evidence>
<dbReference type="KEGG" id="dol:Dole_2677"/>
<feature type="transmembrane region" description="Helical" evidence="1">
    <location>
        <begin position="74"/>
        <end position="95"/>
    </location>
</feature>
<keyword evidence="4" id="KW-1185">Reference proteome</keyword>
<keyword evidence="1" id="KW-0812">Transmembrane</keyword>
<dbReference type="InterPro" id="IPR018677">
    <property type="entry name" value="DUF2157"/>
</dbReference>
<dbReference type="eggNOG" id="ENOG502Z8US">
    <property type="taxonomic scope" value="Bacteria"/>
</dbReference>
<feature type="domain" description="DUF2157" evidence="2">
    <location>
        <begin position="64"/>
        <end position="181"/>
    </location>
</feature>
<feature type="transmembrane region" description="Helical" evidence="1">
    <location>
        <begin position="214"/>
        <end position="231"/>
    </location>
</feature>
<reference evidence="3 4" key="1">
    <citation type="submission" date="2007-10" db="EMBL/GenBank/DDBJ databases">
        <title>Complete sequence of Desulfococcus oleovorans Hxd3.</title>
        <authorList>
            <consortium name="US DOE Joint Genome Institute"/>
            <person name="Copeland A."/>
            <person name="Lucas S."/>
            <person name="Lapidus A."/>
            <person name="Barry K."/>
            <person name="Glavina del Rio T."/>
            <person name="Dalin E."/>
            <person name="Tice H."/>
            <person name="Pitluck S."/>
            <person name="Kiss H."/>
            <person name="Brettin T."/>
            <person name="Bruce D."/>
            <person name="Detter J.C."/>
            <person name="Han C."/>
            <person name="Schmutz J."/>
            <person name="Larimer F."/>
            <person name="Land M."/>
            <person name="Hauser L."/>
            <person name="Kyrpides N."/>
            <person name="Kim E."/>
            <person name="Wawrik B."/>
            <person name="Richardson P."/>
        </authorList>
    </citation>
    <scope>NUCLEOTIDE SEQUENCE [LARGE SCALE GENOMIC DNA]</scope>
    <source>
        <strain evidence="4">DSM 6200 / JCM 39069 / Hxd3</strain>
    </source>
</reference>
<organism evidence="3 4">
    <name type="scientific">Desulfosudis oleivorans (strain DSM 6200 / JCM 39069 / Hxd3)</name>
    <name type="common">Desulfococcus oleovorans</name>
    <dbReference type="NCBI Taxonomy" id="96561"/>
    <lineage>
        <taxon>Bacteria</taxon>
        <taxon>Pseudomonadati</taxon>
        <taxon>Thermodesulfobacteriota</taxon>
        <taxon>Desulfobacteria</taxon>
        <taxon>Desulfobacterales</taxon>
        <taxon>Desulfosudaceae</taxon>
        <taxon>Desulfosudis</taxon>
    </lineage>
</organism>
<evidence type="ECO:0000313" key="4">
    <source>
        <dbReference type="Proteomes" id="UP000008561"/>
    </source>
</evidence>
<feature type="transmembrane region" description="Helical" evidence="1">
    <location>
        <begin position="243"/>
        <end position="262"/>
    </location>
</feature>
<evidence type="ECO:0000313" key="3">
    <source>
        <dbReference type="EMBL" id="ABW68480.1"/>
    </source>
</evidence>